<reference evidence="4" key="1">
    <citation type="submission" date="2016-02" db="EMBL/GenBank/DDBJ databases">
        <title>Comparative genomics of biotechnologically important yeasts.</title>
        <authorList>
            <consortium name="DOE Joint Genome Institute"/>
            <person name="Riley R."/>
            <person name="Haridas S."/>
            <person name="Wolfe K.H."/>
            <person name="Lopes M.R."/>
            <person name="Hittinger C.T."/>
            <person name="Goker M."/>
            <person name="Salamov A."/>
            <person name="Wisecaver J."/>
            <person name="Long T.M."/>
            <person name="Aerts A.L."/>
            <person name="Barry K."/>
            <person name="Choi C."/>
            <person name="Clum A."/>
            <person name="Coughlan A.Y."/>
            <person name="Deshpande S."/>
            <person name="Douglass A.P."/>
            <person name="Hanson S.J."/>
            <person name="Klenk H.-P."/>
            <person name="Labutti K."/>
            <person name="Lapidus A."/>
            <person name="Lindquist E."/>
            <person name="Lipzen A."/>
            <person name="Meier-Kolthoff J.P."/>
            <person name="Ohm R.A."/>
            <person name="Otillar R.P."/>
            <person name="Pangilinan J."/>
            <person name="Peng Y."/>
            <person name="Rokas A."/>
            <person name="Rosa C.A."/>
            <person name="Scheuner C."/>
            <person name="Sibirny A.A."/>
            <person name="Slot J.C."/>
            <person name="Stielow J.B."/>
            <person name="Sun H."/>
            <person name="Kurtzman C.P."/>
            <person name="Blackwell M."/>
            <person name="Jeffries T.W."/>
            <person name="Grigoriev I.V."/>
        </authorList>
    </citation>
    <scope>NUCLEOTIDE SEQUENCE [LARGE SCALE GENOMIC DNA]</scope>
    <source>
        <strain evidence="4">NRRL Y-17796</strain>
    </source>
</reference>
<dbReference type="PANTHER" id="PTHR13393:SF0">
    <property type="entry name" value="RNA N6-ADENOSINE-METHYLTRANSFERASE METTL16"/>
    <property type="match status" value="1"/>
</dbReference>
<keyword evidence="4" id="KW-1185">Reference proteome</keyword>
<dbReference type="AlphaFoldDB" id="A0A1E4TJB0"/>
<keyword evidence="1" id="KW-0489">Methyltransferase</keyword>
<evidence type="ECO:0000313" key="3">
    <source>
        <dbReference type="EMBL" id="ODV91864.1"/>
    </source>
</evidence>
<dbReference type="InterPro" id="IPR029063">
    <property type="entry name" value="SAM-dependent_MTases_sf"/>
</dbReference>
<evidence type="ECO:0008006" key="5">
    <source>
        <dbReference type="Google" id="ProtNLM"/>
    </source>
</evidence>
<dbReference type="GO" id="GO:0005634">
    <property type="term" value="C:nucleus"/>
    <property type="evidence" value="ECO:0007669"/>
    <property type="project" value="TreeGrafter"/>
</dbReference>
<dbReference type="InterPro" id="IPR010286">
    <property type="entry name" value="METTL16/RlmF"/>
</dbReference>
<organism evidence="3 4">
    <name type="scientific">Tortispora caseinolytica NRRL Y-17796</name>
    <dbReference type="NCBI Taxonomy" id="767744"/>
    <lineage>
        <taxon>Eukaryota</taxon>
        <taxon>Fungi</taxon>
        <taxon>Dikarya</taxon>
        <taxon>Ascomycota</taxon>
        <taxon>Saccharomycotina</taxon>
        <taxon>Trigonopsidomycetes</taxon>
        <taxon>Trigonopsidales</taxon>
        <taxon>Trigonopsidaceae</taxon>
        <taxon>Tortispora</taxon>
    </lineage>
</organism>
<dbReference type="GO" id="GO:0070475">
    <property type="term" value="P:rRNA base methylation"/>
    <property type="evidence" value="ECO:0007669"/>
    <property type="project" value="TreeGrafter"/>
</dbReference>
<dbReference type="GO" id="GO:0008168">
    <property type="term" value="F:methyltransferase activity"/>
    <property type="evidence" value="ECO:0007669"/>
    <property type="project" value="UniProtKB-KW"/>
</dbReference>
<dbReference type="OrthoDB" id="514248at2759"/>
<proteinExistence type="predicted"/>
<name>A0A1E4TJB0_9ASCO</name>
<dbReference type="PANTHER" id="PTHR13393">
    <property type="entry name" value="SAM-DEPENDENT METHYLTRANSFERASE"/>
    <property type="match status" value="1"/>
</dbReference>
<dbReference type="Pfam" id="PF05971">
    <property type="entry name" value="Methyltransf_10"/>
    <property type="match status" value="1"/>
</dbReference>
<dbReference type="CDD" id="cd02440">
    <property type="entry name" value="AdoMet_MTases"/>
    <property type="match status" value="1"/>
</dbReference>
<dbReference type="GO" id="GO:0003676">
    <property type="term" value="F:nucleic acid binding"/>
    <property type="evidence" value="ECO:0007669"/>
    <property type="project" value="InterPro"/>
</dbReference>
<keyword evidence="2" id="KW-0808">Transferase</keyword>
<accession>A0A1E4TJB0</accession>
<gene>
    <name evidence="3" type="ORF">CANCADRAFT_78494</name>
</gene>
<dbReference type="Gene3D" id="3.40.50.150">
    <property type="entry name" value="Vaccinia Virus protein VP39"/>
    <property type="match status" value="1"/>
</dbReference>
<evidence type="ECO:0000256" key="2">
    <source>
        <dbReference type="ARBA" id="ARBA00022679"/>
    </source>
</evidence>
<dbReference type="SUPFAM" id="SSF53335">
    <property type="entry name" value="S-adenosyl-L-methionine-dependent methyltransferases"/>
    <property type="match status" value="1"/>
</dbReference>
<evidence type="ECO:0000313" key="4">
    <source>
        <dbReference type="Proteomes" id="UP000095023"/>
    </source>
</evidence>
<dbReference type="EMBL" id="KV453841">
    <property type="protein sequence ID" value="ODV91864.1"/>
    <property type="molecule type" value="Genomic_DNA"/>
</dbReference>
<protein>
    <recommendedName>
        <fullName evidence="5">Methyltransferase small domain-containing protein</fullName>
    </recommendedName>
</protein>
<dbReference type="Proteomes" id="UP000095023">
    <property type="component" value="Unassembled WGS sequence"/>
</dbReference>
<dbReference type="InterPro" id="IPR002052">
    <property type="entry name" value="DNA_methylase_N6_adenine_CS"/>
</dbReference>
<evidence type="ECO:0000256" key="1">
    <source>
        <dbReference type="ARBA" id="ARBA00022603"/>
    </source>
</evidence>
<dbReference type="PROSITE" id="PS00092">
    <property type="entry name" value="N6_MTASE"/>
    <property type="match status" value="1"/>
</dbReference>
<sequence>MTLIQQLVLDRLSPYNVKLSAYDNAKYVLQKDFQLIVDLPTNRLCPRIPNRLYYIIWLNHILDDSSIVLDVGTGASAIYPLLGCKVNSSMKFVGTDIDPESIEIAVKNVVQNSLQDRIHLMLTRDTDPLIPHKVDAVICNPPFYDSLDSMKFQSNQKLQTPHDQLFASKNELITTGGELGFINRLVSESLKWTTEISWYTTLCGHKSTAYNLIEYLKSIGLNNIAITTIHFPSYRYKTKRWIIGWSFRDKRLPVHLSHDVQGSLSRLLPKNQLCIDKVISPGDLVKSCFHNVNNLNLLVNEDTIFVSAPGPVWNRAYRRNKILPMPENFEASISCTSHSVVIDWQRGSSYKTFESLYTFVQRSLRGYS</sequence>